<name>A0ABP8Y1L0_9MICO</name>
<dbReference type="RefSeq" id="WP_345502117.1">
    <property type="nucleotide sequence ID" value="NZ_BAABLO010000004.1"/>
</dbReference>
<dbReference type="SUPFAM" id="SSF51735">
    <property type="entry name" value="NAD(P)-binding Rossmann-fold domains"/>
    <property type="match status" value="1"/>
</dbReference>
<organism evidence="3 4">
    <name type="scientific">Pedococcus ginsenosidimutans</name>
    <dbReference type="NCBI Taxonomy" id="490570"/>
    <lineage>
        <taxon>Bacteria</taxon>
        <taxon>Bacillati</taxon>
        <taxon>Actinomycetota</taxon>
        <taxon>Actinomycetes</taxon>
        <taxon>Micrococcales</taxon>
        <taxon>Intrasporangiaceae</taxon>
        <taxon>Pedococcus</taxon>
    </lineage>
</organism>
<gene>
    <name evidence="3" type="ORF">GCM10025782_14080</name>
</gene>
<dbReference type="EMBL" id="BAABLO010000004">
    <property type="protein sequence ID" value="GAA4718160.1"/>
    <property type="molecule type" value="Genomic_DNA"/>
</dbReference>
<dbReference type="InterPro" id="IPR005097">
    <property type="entry name" value="Sacchrp_dh_NADP-bd"/>
</dbReference>
<reference evidence="4" key="1">
    <citation type="journal article" date="2019" name="Int. J. Syst. Evol. Microbiol.">
        <title>The Global Catalogue of Microorganisms (GCM) 10K type strain sequencing project: providing services to taxonomists for standard genome sequencing and annotation.</title>
        <authorList>
            <consortium name="The Broad Institute Genomics Platform"/>
            <consortium name="The Broad Institute Genome Sequencing Center for Infectious Disease"/>
            <person name="Wu L."/>
            <person name="Ma J."/>
        </authorList>
    </citation>
    <scope>NUCLEOTIDE SEQUENCE [LARGE SCALE GENOMIC DNA]</scope>
    <source>
        <strain evidence="4">JCM 18961</strain>
    </source>
</reference>
<dbReference type="InterPro" id="IPR036291">
    <property type="entry name" value="NAD(P)-bd_dom_sf"/>
</dbReference>
<dbReference type="InterPro" id="IPR032095">
    <property type="entry name" value="Sacchrp_dh-like_C"/>
</dbReference>
<protein>
    <submittedName>
        <fullName evidence="3">Saccharopine dehydrogenase C-terminal domain-containing protein</fullName>
    </submittedName>
</protein>
<evidence type="ECO:0000313" key="4">
    <source>
        <dbReference type="Proteomes" id="UP001500556"/>
    </source>
</evidence>
<dbReference type="Gene3D" id="3.40.50.720">
    <property type="entry name" value="NAD(P)-binding Rossmann-like Domain"/>
    <property type="match status" value="1"/>
</dbReference>
<dbReference type="Gene3D" id="3.30.360.10">
    <property type="entry name" value="Dihydrodipicolinate Reductase, domain 2"/>
    <property type="match status" value="1"/>
</dbReference>
<dbReference type="Pfam" id="PF16653">
    <property type="entry name" value="Sacchrp_dh_C"/>
    <property type="match status" value="1"/>
</dbReference>
<keyword evidence="4" id="KW-1185">Reference proteome</keyword>
<feature type="domain" description="Saccharopine dehydrogenase NADP binding" evidence="1">
    <location>
        <begin position="3"/>
        <end position="144"/>
    </location>
</feature>
<evidence type="ECO:0000259" key="1">
    <source>
        <dbReference type="Pfam" id="PF03435"/>
    </source>
</evidence>
<dbReference type="Pfam" id="PF03435">
    <property type="entry name" value="Sacchrp_dh_NADP"/>
    <property type="match status" value="1"/>
</dbReference>
<proteinExistence type="predicted"/>
<dbReference type="PANTHER" id="PTHR43796">
    <property type="entry name" value="CARBOXYNORSPERMIDINE SYNTHASE"/>
    <property type="match status" value="1"/>
</dbReference>
<comment type="caution">
    <text evidence="3">The sequence shown here is derived from an EMBL/GenBank/DDBJ whole genome shotgun (WGS) entry which is preliminary data.</text>
</comment>
<sequence>MRILMIGAGGVGDAAARIAVERDFFELLVVADHDLARAKATVAAACARREGESRLVADQVDASDGAAVAALALKHEATHVFNAVDPRFVMPIFRGALAAGAGYLDMAMSLSQRHPDDPYSQVHVKLGDEQFAMAGEWESAGRLALLGMGVEPGLSDVFARYAADHLFSHIEELGTRDGANLAVYDEDGNETFAPGFSMWTIIEECLNPPVVWEKARADAAGGDLEAGFSTLPAFSEPEVFDFPEGIGPVECVHVEHEEVLLMPRWVDAERVTFKYGLGEELITILRTLHTLGLDRTDPVNVKGVQVSPRDVVAAVLPDPATIGPRMKGKTCAGLWVTGTGKDGRPRRTYLYHVSDNEDTMREYGAQCVVWQTAVNPVVALELIATGVWEGSGVRGPESFDAVPFLDLLKAPKPEGYGSPWGMEDR</sequence>
<feature type="domain" description="Saccharopine dehydrogenase-like C-terminal" evidence="2">
    <location>
        <begin position="149"/>
        <end position="409"/>
    </location>
</feature>
<dbReference type="Proteomes" id="UP001500556">
    <property type="component" value="Unassembled WGS sequence"/>
</dbReference>
<dbReference type="PANTHER" id="PTHR43796:SF2">
    <property type="entry name" value="CARBOXYNORSPERMIDINE SYNTHASE"/>
    <property type="match status" value="1"/>
</dbReference>
<accession>A0ABP8Y1L0</accession>
<evidence type="ECO:0000259" key="2">
    <source>
        <dbReference type="Pfam" id="PF16653"/>
    </source>
</evidence>
<evidence type="ECO:0000313" key="3">
    <source>
        <dbReference type="EMBL" id="GAA4718160.1"/>
    </source>
</evidence>